<dbReference type="Pfam" id="PF00512">
    <property type="entry name" value="HisKA"/>
    <property type="match status" value="1"/>
</dbReference>
<comment type="catalytic activity">
    <reaction evidence="1">
        <text>ATP + protein L-histidine = ADP + protein N-phospho-L-histidine.</text>
        <dbReference type="EC" id="2.7.13.3"/>
    </reaction>
</comment>
<dbReference type="PROSITE" id="PS50109">
    <property type="entry name" value="HIS_KIN"/>
    <property type="match status" value="1"/>
</dbReference>
<dbReference type="InterPro" id="IPR050980">
    <property type="entry name" value="2C_sensor_his_kinase"/>
</dbReference>
<dbReference type="GO" id="GO:0005524">
    <property type="term" value="F:ATP binding"/>
    <property type="evidence" value="ECO:0007669"/>
    <property type="project" value="UniProtKB-KW"/>
</dbReference>
<evidence type="ECO:0000256" key="1">
    <source>
        <dbReference type="ARBA" id="ARBA00000085"/>
    </source>
</evidence>
<evidence type="ECO:0000256" key="5">
    <source>
        <dbReference type="ARBA" id="ARBA00022519"/>
    </source>
</evidence>
<dbReference type="InterPro" id="IPR036097">
    <property type="entry name" value="HisK_dim/P_sf"/>
</dbReference>
<dbReference type="Gene3D" id="3.30.565.10">
    <property type="entry name" value="Histidine kinase-like ATPase, C-terminal domain"/>
    <property type="match status" value="1"/>
</dbReference>
<dbReference type="GO" id="GO:0005886">
    <property type="term" value="C:plasma membrane"/>
    <property type="evidence" value="ECO:0007669"/>
    <property type="project" value="UniProtKB-SubCell"/>
</dbReference>
<evidence type="ECO:0000313" key="19">
    <source>
        <dbReference type="Proteomes" id="UP000195440"/>
    </source>
</evidence>
<dbReference type="InterPro" id="IPR036890">
    <property type="entry name" value="HATPase_C_sf"/>
</dbReference>
<dbReference type="SUPFAM" id="SSF47384">
    <property type="entry name" value="Homodimeric domain of signal transducing histidine kinase"/>
    <property type="match status" value="1"/>
</dbReference>
<evidence type="ECO:0000256" key="15">
    <source>
        <dbReference type="SAM" id="Phobius"/>
    </source>
</evidence>
<keyword evidence="5" id="KW-0997">Cell inner membrane</keyword>
<keyword evidence="6" id="KW-0597">Phosphoprotein</keyword>
<dbReference type="InterPro" id="IPR003594">
    <property type="entry name" value="HATPase_dom"/>
</dbReference>
<dbReference type="EC" id="2.7.13.3" evidence="3"/>
<name>A0A1Y3NY05_9PSED</name>
<dbReference type="InterPro" id="IPR005467">
    <property type="entry name" value="His_kinase_dom"/>
</dbReference>
<dbReference type="InterPro" id="IPR003660">
    <property type="entry name" value="HAMP_dom"/>
</dbReference>
<dbReference type="InterPro" id="IPR003661">
    <property type="entry name" value="HisK_dim/P_dom"/>
</dbReference>
<dbReference type="GO" id="GO:0000155">
    <property type="term" value="F:phosphorelay sensor kinase activity"/>
    <property type="evidence" value="ECO:0007669"/>
    <property type="project" value="InterPro"/>
</dbReference>
<keyword evidence="13" id="KW-0902">Two-component regulatory system</keyword>
<sequence length="451" mass="50116">MSFLSALRTRWNRPHDTVARWIALTTMLAMLTSLALNGAFTLLAGVWARPPILETGLMEKAATITRIINAVPLNQRESIAAAASDKVFAVQWLPRREDANLPNTTDPGFEDGQQFLRELLEMPDAIIEAYEPRDWGPDQVGRPYALVIQLGDGSWVQLSVATRKWGLDPFMRNLVVLVLVLLSTIVVALIATRHLATPLERFAEGARRFGKDFRAPPIPVIGPHEIRQAILAFNAMQAQIQHFLNDRTQMLAAISHDLRAPLTRMRLRGEFIEDAEQQTKLFRDVDEMQTMVNSALEFFRDDARLEPATAFDLAELLLTVVDDFKDAGIDVQFVGTSRFVYVGRPIGIKRALVNLIDNAVKYGHEASVHLNARAGWVEILVQDRGPGIAPELHEQVFAPFFRIEGSRNKNTGGVGLGLSAARATVLEHGGSLTLRNRRSGGLEVRMALPVD</sequence>
<dbReference type="Pfam" id="PF02518">
    <property type="entry name" value="HATPase_c"/>
    <property type="match status" value="1"/>
</dbReference>
<evidence type="ECO:0000256" key="12">
    <source>
        <dbReference type="ARBA" id="ARBA00022989"/>
    </source>
</evidence>
<keyword evidence="9" id="KW-0547">Nucleotide-binding</keyword>
<evidence type="ECO:0000256" key="6">
    <source>
        <dbReference type="ARBA" id="ARBA00022553"/>
    </source>
</evidence>
<evidence type="ECO:0000256" key="9">
    <source>
        <dbReference type="ARBA" id="ARBA00022741"/>
    </source>
</evidence>
<evidence type="ECO:0000256" key="10">
    <source>
        <dbReference type="ARBA" id="ARBA00022777"/>
    </source>
</evidence>
<evidence type="ECO:0000313" key="18">
    <source>
        <dbReference type="EMBL" id="OUM72457.1"/>
    </source>
</evidence>
<evidence type="ECO:0000256" key="2">
    <source>
        <dbReference type="ARBA" id="ARBA00004429"/>
    </source>
</evidence>
<dbReference type="SMART" id="SM00388">
    <property type="entry name" value="HisKA"/>
    <property type="match status" value="1"/>
</dbReference>
<evidence type="ECO:0000259" key="16">
    <source>
        <dbReference type="PROSITE" id="PS50109"/>
    </source>
</evidence>
<evidence type="ECO:0000256" key="13">
    <source>
        <dbReference type="ARBA" id="ARBA00023012"/>
    </source>
</evidence>
<feature type="transmembrane region" description="Helical" evidence="15">
    <location>
        <begin position="21"/>
        <end position="48"/>
    </location>
</feature>
<evidence type="ECO:0000256" key="11">
    <source>
        <dbReference type="ARBA" id="ARBA00022840"/>
    </source>
</evidence>
<evidence type="ECO:0000256" key="8">
    <source>
        <dbReference type="ARBA" id="ARBA00022692"/>
    </source>
</evidence>
<dbReference type="PANTHER" id="PTHR44936">
    <property type="entry name" value="SENSOR PROTEIN CREC"/>
    <property type="match status" value="1"/>
</dbReference>
<protein>
    <recommendedName>
        <fullName evidence="3">histidine kinase</fullName>
        <ecNumber evidence="3">2.7.13.3</ecNumber>
    </recommendedName>
</protein>
<keyword evidence="14 15" id="KW-0472">Membrane</keyword>
<evidence type="ECO:0000259" key="17">
    <source>
        <dbReference type="PROSITE" id="PS50885"/>
    </source>
</evidence>
<dbReference type="CDD" id="cd00082">
    <property type="entry name" value="HisKA"/>
    <property type="match status" value="1"/>
</dbReference>
<gene>
    <name evidence="18" type="ORF">AUC60_17955</name>
</gene>
<proteinExistence type="predicted"/>
<dbReference type="SMART" id="SM00387">
    <property type="entry name" value="HATPase_c"/>
    <property type="match status" value="1"/>
</dbReference>
<dbReference type="Proteomes" id="UP000195440">
    <property type="component" value="Unassembled WGS sequence"/>
</dbReference>
<dbReference type="PRINTS" id="PR00344">
    <property type="entry name" value="BCTRLSENSOR"/>
</dbReference>
<dbReference type="SMART" id="SM00304">
    <property type="entry name" value="HAMP"/>
    <property type="match status" value="1"/>
</dbReference>
<keyword evidence="11" id="KW-0067">ATP-binding</keyword>
<dbReference type="Pfam" id="PF00672">
    <property type="entry name" value="HAMP"/>
    <property type="match status" value="1"/>
</dbReference>
<reference evidence="18 19" key="1">
    <citation type="journal article" date="2017" name="Syst. Appl. Microbiol.">
        <title>Pseudomonas caspiana sp. nov., a citrus pathogen in the Pseudomonas syringae phylogenetic group.</title>
        <authorList>
            <person name="Busquets A."/>
            <person name="Gomila M."/>
            <person name="Beiki F."/>
            <person name="Mulet M."/>
            <person name="Rahimian H."/>
            <person name="Garcia-Valdes E."/>
            <person name="Lalucat J."/>
        </authorList>
    </citation>
    <scope>NUCLEOTIDE SEQUENCE [LARGE SCALE GENOMIC DNA]</scope>
    <source>
        <strain evidence="18 19">FBF102</strain>
    </source>
</reference>
<keyword evidence="8 15" id="KW-0812">Transmembrane</keyword>
<comment type="caution">
    <text evidence="18">The sequence shown here is derived from an EMBL/GenBank/DDBJ whole genome shotgun (WGS) entry which is preliminary data.</text>
</comment>
<keyword evidence="7" id="KW-0808">Transferase</keyword>
<keyword evidence="12 15" id="KW-1133">Transmembrane helix</keyword>
<dbReference type="EMBL" id="LOHF01000016">
    <property type="protein sequence ID" value="OUM72457.1"/>
    <property type="molecule type" value="Genomic_DNA"/>
</dbReference>
<organism evidence="18 19">
    <name type="scientific">Pseudomonas caspiana</name>
    <dbReference type="NCBI Taxonomy" id="1451454"/>
    <lineage>
        <taxon>Bacteria</taxon>
        <taxon>Pseudomonadati</taxon>
        <taxon>Pseudomonadota</taxon>
        <taxon>Gammaproteobacteria</taxon>
        <taxon>Pseudomonadales</taxon>
        <taxon>Pseudomonadaceae</taxon>
        <taxon>Pseudomonas</taxon>
    </lineage>
</organism>
<dbReference type="RefSeq" id="WP_087270560.1">
    <property type="nucleotide sequence ID" value="NZ_JBJGBV010000004.1"/>
</dbReference>
<dbReference type="OrthoDB" id="9804645at2"/>
<dbReference type="PROSITE" id="PS50885">
    <property type="entry name" value="HAMP"/>
    <property type="match status" value="1"/>
</dbReference>
<dbReference type="AlphaFoldDB" id="A0A1Y3NY05"/>
<dbReference type="Gene3D" id="1.10.287.130">
    <property type="match status" value="1"/>
</dbReference>
<dbReference type="InterPro" id="IPR004358">
    <property type="entry name" value="Sig_transdc_His_kin-like_C"/>
</dbReference>
<evidence type="ECO:0000256" key="3">
    <source>
        <dbReference type="ARBA" id="ARBA00012438"/>
    </source>
</evidence>
<dbReference type="SUPFAM" id="SSF55874">
    <property type="entry name" value="ATPase domain of HSP90 chaperone/DNA topoisomerase II/histidine kinase"/>
    <property type="match status" value="1"/>
</dbReference>
<comment type="subcellular location">
    <subcellularLocation>
        <location evidence="2">Cell inner membrane</location>
        <topology evidence="2">Multi-pass membrane protein</topology>
    </subcellularLocation>
</comment>
<evidence type="ECO:0000256" key="4">
    <source>
        <dbReference type="ARBA" id="ARBA00022475"/>
    </source>
</evidence>
<evidence type="ECO:0000256" key="7">
    <source>
        <dbReference type="ARBA" id="ARBA00022679"/>
    </source>
</evidence>
<keyword evidence="10 18" id="KW-0418">Kinase</keyword>
<feature type="domain" description="HAMP" evidence="17">
    <location>
        <begin position="193"/>
        <end position="245"/>
    </location>
</feature>
<keyword evidence="19" id="KW-1185">Reference proteome</keyword>
<feature type="domain" description="Histidine kinase" evidence="16">
    <location>
        <begin position="253"/>
        <end position="451"/>
    </location>
</feature>
<keyword evidence="4" id="KW-1003">Cell membrane</keyword>
<dbReference type="PANTHER" id="PTHR44936:SF5">
    <property type="entry name" value="SENSOR HISTIDINE KINASE ENVZ"/>
    <property type="match status" value="1"/>
</dbReference>
<evidence type="ECO:0000256" key="14">
    <source>
        <dbReference type="ARBA" id="ARBA00023136"/>
    </source>
</evidence>
<feature type="transmembrane region" description="Helical" evidence="15">
    <location>
        <begin position="170"/>
        <end position="191"/>
    </location>
</feature>
<accession>A0A1Y3NY05</accession>
<dbReference type="CDD" id="cd06225">
    <property type="entry name" value="HAMP"/>
    <property type="match status" value="1"/>
</dbReference>